<protein>
    <submittedName>
        <fullName evidence="4 5">Response regulator</fullName>
    </submittedName>
</protein>
<dbReference type="SMART" id="SM00448">
    <property type="entry name" value="REC"/>
    <property type="match status" value="1"/>
</dbReference>
<dbReference type="EMBL" id="CP026112">
    <property type="protein sequence ID" value="AUT62544.1"/>
    <property type="molecule type" value="Genomic_DNA"/>
</dbReference>
<evidence type="ECO:0000256" key="1">
    <source>
        <dbReference type="ARBA" id="ARBA00022553"/>
    </source>
</evidence>
<evidence type="ECO:0000259" key="3">
    <source>
        <dbReference type="PROSITE" id="PS50110"/>
    </source>
</evidence>
<dbReference type="PANTHER" id="PTHR44591:SF3">
    <property type="entry name" value="RESPONSE REGULATORY DOMAIN-CONTAINING PROTEIN"/>
    <property type="match status" value="1"/>
</dbReference>
<dbReference type="PANTHER" id="PTHR44591">
    <property type="entry name" value="STRESS RESPONSE REGULATOR PROTEIN 1"/>
    <property type="match status" value="1"/>
</dbReference>
<name>A0A2I8EUR3_9BURK</name>
<evidence type="ECO:0000313" key="7">
    <source>
        <dbReference type="Proteomes" id="UP001319874"/>
    </source>
</evidence>
<dbReference type="InterPro" id="IPR011006">
    <property type="entry name" value="CheY-like_superfamily"/>
</dbReference>
<dbReference type="EMBL" id="AP024956">
    <property type="protein sequence ID" value="BCZ82084.1"/>
    <property type="molecule type" value="Genomic_DNA"/>
</dbReference>
<sequence length="147" mass="16336">MATKNPHDSDDELQWRAIGAHMTDNRRVLVVDDYADAADALQLLLFANGFECRAMHRAEDVCELASQWQPFAVVLDIAMPGVDGLELARRLRASESTSHMLLIACTGYASQLDRERAREAGFDAHCAKPLTPQRLLELLKRATSDDA</sequence>
<dbReference type="InterPro" id="IPR001789">
    <property type="entry name" value="Sig_transdc_resp-reg_receiver"/>
</dbReference>
<evidence type="ECO:0000313" key="5">
    <source>
        <dbReference type="EMBL" id="BCZ82084.1"/>
    </source>
</evidence>
<dbReference type="RefSeq" id="WP_042308177.1">
    <property type="nucleotide sequence ID" value="NZ_AP024956.1"/>
</dbReference>
<gene>
    <name evidence="4" type="ORF">C2L65_23280</name>
    <name evidence="5" type="ORF">PTKU64_57590</name>
</gene>
<feature type="domain" description="Response regulatory" evidence="3">
    <location>
        <begin position="27"/>
        <end position="143"/>
    </location>
</feature>
<evidence type="ECO:0000256" key="2">
    <source>
        <dbReference type="PROSITE-ProRule" id="PRU00169"/>
    </source>
</evidence>
<feature type="modified residue" description="4-aspartylphosphate" evidence="2">
    <location>
        <position position="76"/>
    </location>
</feature>
<reference evidence="5 7" key="2">
    <citation type="journal article" date="2022" name="Front. Microbiol.">
        <title>Identification and characterization of a novel class of self-sufficient cytochrome P450 hydroxylase involved in cyclohexanecarboxylate degradation in Paraburkholderia terrae strain KU-64.</title>
        <authorList>
            <person name="Yamamoto T."/>
            <person name="Hasegawa Y."/>
            <person name="Iwaki H."/>
        </authorList>
    </citation>
    <scope>NUCLEOTIDE SEQUENCE [LARGE SCALE GENOMIC DNA]</scope>
    <source>
        <strain evidence="5 7">KU-64</strain>
    </source>
</reference>
<proteinExistence type="predicted"/>
<accession>A0A2I8EUR3</accession>
<dbReference type="Gene3D" id="3.40.50.2300">
    <property type="match status" value="1"/>
</dbReference>
<dbReference type="AlphaFoldDB" id="A0A2I8EUR3"/>
<dbReference type="InterPro" id="IPR050595">
    <property type="entry name" value="Bact_response_regulator"/>
</dbReference>
<dbReference type="PROSITE" id="PS50110">
    <property type="entry name" value="RESPONSE_REGULATORY"/>
    <property type="match status" value="1"/>
</dbReference>
<dbReference type="SUPFAM" id="SSF52172">
    <property type="entry name" value="CheY-like"/>
    <property type="match status" value="1"/>
</dbReference>
<dbReference type="OrthoDB" id="9105265at2"/>
<dbReference type="GO" id="GO:0000160">
    <property type="term" value="P:phosphorelay signal transduction system"/>
    <property type="evidence" value="ECO:0007669"/>
    <property type="project" value="InterPro"/>
</dbReference>
<keyword evidence="1 2" id="KW-0597">Phosphoprotein</keyword>
<evidence type="ECO:0000313" key="6">
    <source>
        <dbReference type="Proteomes" id="UP000243502"/>
    </source>
</evidence>
<evidence type="ECO:0000313" key="4">
    <source>
        <dbReference type="EMBL" id="AUT62544.1"/>
    </source>
</evidence>
<reference evidence="4 6" key="1">
    <citation type="submission" date="2018-01" db="EMBL/GenBank/DDBJ databases">
        <title>Species boundaries and ecological features among Paraburkholderia terrae DSMZ17804T, P. hospita DSMZ17164T and P. caribensis DSMZ13236T.</title>
        <authorList>
            <person name="Pratama A.A."/>
        </authorList>
    </citation>
    <scope>NUCLEOTIDE SEQUENCE [LARGE SCALE GENOMIC DNA]</scope>
    <source>
        <strain evidence="4 6">DSM 17804</strain>
    </source>
</reference>
<dbReference type="Proteomes" id="UP001319874">
    <property type="component" value="Chromosome 2"/>
</dbReference>
<dbReference type="Proteomes" id="UP000243502">
    <property type="component" value="Chromosome 2"/>
</dbReference>
<dbReference type="Pfam" id="PF00072">
    <property type="entry name" value="Response_reg"/>
    <property type="match status" value="1"/>
</dbReference>
<keyword evidence="7" id="KW-1185">Reference proteome</keyword>
<dbReference type="KEGG" id="pter:C2L65_23280"/>
<organism evidence="4 6">
    <name type="scientific">Paraburkholderia terrae</name>
    <dbReference type="NCBI Taxonomy" id="311230"/>
    <lineage>
        <taxon>Bacteria</taxon>
        <taxon>Pseudomonadati</taxon>
        <taxon>Pseudomonadota</taxon>
        <taxon>Betaproteobacteria</taxon>
        <taxon>Burkholderiales</taxon>
        <taxon>Burkholderiaceae</taxon>
        <taxon>Paraburkholderia</taxon>
    </lineage>
</organism>